<feature type="region of interest" description="Disordered" evidence="1">
    <location>
        <begin position="63"/>
        <end position="109"/>
    </location>
</feature>
<evidence type="ECO:0000313" key="4">
    <source>
        <dbReference type="Proteomes" id="UP000521943"/>
    </source>
</evidence>
<dbReference type="PROSITE" id="PS00109">
    <property type="entry name" value="PROTEIN_KINASE_TYR"/>
    <property type="match status" value="1"/>
</dbReference>
<keyword evidence="4" id="KW-1185">Reference proteome</keyword>
<dbReference type="Proteomes" id="UP000521943">
    <property type="component" value="Unassembled WGS sequence"/>
</dbReference>
<sequence length="813" mass="90966">MSPSTEKSDSSAQPAPSLASTDDLQAPDPHDESPIGPGHFIDLPKEDMALLLEAESGLLAADHNVDPGLTATPGRGDPQTPTKHAESLKPLTQNTSTPFRASSQNQTSKHEEMKTIIHAELGPKVYAVNPRWVATLYCRQAPVKKIMKFLNHKSRYSLKRWKGLPESPRLEEDLYNPLHKIISDIVREFNPSGALGVTREVLDTHETHLRHDNVAHPGTKPDISIKATGASFESPHPRRMSPSQSALGVGWSNVAAVFEVKLDVMKGSETDHLKQIAGYCRQIFIHQPNRTFVRCLLITEEHVQLVHFDRSGVYISPFINIHKDPYTFVRLVVGLSSCDEDVLGLDTTVSWTVDPETGRKVSGLVKAPDASGALVDYEISMASPPFIRAAIRGRGTVCYRAVHPQTKAEVLIKDSWRSDTRTPESTYLKDGQEIDGVVRLLAFDDNCGETRVFRPEHAGSDFHNRIKSRIVMEHCTGPIDTFTSRFQLIAAFRDAIQAHYKLMLKGILHRDISIRNILLGDPNPERIGRRGILIDFDMAIWILRPPESIAKDPRSGSQRWQSRALLRNRKAFALEKAPGPPPADHLDDLESFFYIFCFLVGVFTGPEKEGYSRDPRVEEIFARMDVADPESAAGAKDNIVVHPFELSDWWGEPCQGLIEMYQLMVQTIEKTKGKIRNSAKTTVDEKLKQLEKLGREETGHHKTLIAAFDQTLEEIKSEDLKRNANATPLAWPEDLQGETSNRPPTSPSPAERTRNRHTPIATASSITPQEGRRNLKRPSNTIPEEVLNAKRKVRNVRWTDLSDQAGAENDEEE</sequence>
<protein>
    <recommendedName>
        <fullName evidence="2">Fungal-type protein kinase domain-containing protein</fullName>
    </recommendedName>
</protein>
<evidence type="ECO:0000259" key="2">
    <source>
        <dbReference type="Pfam" id="PF17667"/>
    </source>
</evidence>
<dbReference type="Gene3D" id="1.10.510.10">
    <property type="entry name" value="Transferase(Phosphotransferase) domain 1"/>
    <property type="match status" value="1"/>
</dbReference>
<feature type="region of interest" description="Disordered" evidence="1">
    <location>
        <begin position="1"/>
        <end position="42"/>
    </location>
</feature>
<dbReference type="AlphaFoldDB" id="A0A8H6HB48"/>
<evidence type="ECO:0000313" key="3">
    <source>
        <dbReference type="EMBL" id="KAF6743728.1"/>
    </source>
</evidence>
<feature type="domain" description="Fungal-type protein kinase" evidence="2">
    <location>
        <begin position="248"/>
        <end position="442"/>
    </location>
</feature>
<dbReference type="InterPro" id="IPR040976">
    <property type="entry name" value="Pkinase_fungal"/>
</dbReference>
<accession>A0A8H6HB48</accession>
<dbReference type="InterPro" id="IPR011009">
    <property type="entry name" value="Kinase-like_dom_sf"/>
</dbReference>
<evidence type="ECO:0000256" key="1">
    <source>
        <dbReference type="SAM" id="MobiDB-lite"/>
    </source>
</evidence>
<dbReference type="GO" id="GO:0004672">
    <property type="term" value="F:protein kinase activity"/>
    <property type="evidence" value="ECO:0007669"/>
    <property type="project" value="InterPro"/>
</dbReference>
<name>A0A8H6HB48_9AGAR</name>
<proteinExistence type="predicted"/>
<feature type="compositionally biased region" description="Polar residues" evidence="1">
    <location>
        <begin position="1"/>
        <end position="23"/>
    </location>
</feature>
<reference evidence="3 4" key="1">
    <citation type="submission" date="2020-07" db="EMBL/GenBank/DDBJ databases">
        <title>Comparative genomics of pyrophilous fungi reveals a link between fire events and developmental genes.</title>
        <authorList>
            <consortium name="DOE Joint Genome Institute"/>
            <person name="Steindorff A.S."/>
            <person name="Carver A."/>
            <person name="Calhoun S."/>
            <person name="Stillman K."/>
            <person name="Liu H."/>
            <person name="Lipzen A."/>
            <person name="Pangilinan J."/>
            <person name="Labutti K."/>
            <person name="Bruns T.D."/>
            <person name="Grigoriev I.V."/>
        </authorList>
    </citation>
    <scope>NUCLEOTIDE SEQUENCE [LARGE SCALE GENOMIC DNA]</scope>
    <source>
        <strain evidence="3 4">CBS 144469</strain>
    </source>
</reference>
<dbReference type="OrthoDB" id="2739948at2759"/>
<dbReference type="InterPro" id="IPR008266">
    <property type="entry name" value="Tyr_kinase_AS"/>
</dbReference>
<dbReference type="PANTHER" id="PTHR38248:SF2">
    <property type="entry name" value="FUNK1 11"/>
    <property type="match status" value="1"/>
</dbReference>
<comment type="caution">
    <text evidence="3">The sequence shown here is derived from an EMBL/GenBank/DDBJ whole genome shotgun (WGS) entry which is preliminary data.</text>
</comment>
<feature type="region of interest" description="Disordered" evidence="1">
    <location>
        <begin position="720"/>
        <end position="813"/>
    </location>
</feature>
<gene>
    <name evidence="3" type="ORF">DFP72DRAFT_1079617</name>
</gene>
<dbReference type="EMBL" id="JACGCI010000137">
    <property type="protein sequence ID" value="KAF6743728.1"/>
    <property type="molecule type" value="Genomic_DNA"/>
</dbReference>
<dbReference type="SUPFAM" id="SSF56112">
    <property type="entry name" value="Protein kinase-like (PK-like)"/>
    <property type="match status" value="1"/>
</dbReference>
<organism evidence="3 4">
    <name type="scientific">Ephemerocybe angulata</name>
    <dbReference type="NCBI Taxonomy" id="980116"/>
    <lineage>
        <taxon>Eukaryota</taxon>
        <taxon>Fungi</taxon>
        <taxon>Dikarya</taxon>
        <taxon>Basidiomycota</taxon>
        <taxon>Agaricomycotina</taxon>
        <taxon>Agaricomycetes</taxon>
        <taxon>Agaricomycetidae</taxon>
        <taxon>Agaricales</taxon>
        <taxon>Agaricineae</taxon>
        <taxon>Psathyrellaceae</taxon>
        <taxon>Ephemerocybe</taxon>
    </lineage>
</organism>
<feature type="domain" description="Fungal-type protein kinase" evidence="2">
    <location>
        <begin position="460"/>
        <end position="599"/>
    </location>
</feature>
<dbReference type="Pfam" id="PF17667">
    <property type="entry name" value="Pkinase_fungal"/>
    <property type="match status" value="2"/>
</dbReference>
<feature type="compositionally biased region" description="Polar residues" evidence="1">
    <location>
        <begin position="90"/>
        <end position="107"/>
    </location>
</feature>
<dbReference type="PANTHER" id="PTHR38248">
    <property type="entry name" value="FUNK1 6"/>
    <property type="match status" value="1"/>
</dbReference>